<dbReference type="InterPro" id="IPR004843">
    <property type="entry name" value="Calcineurin-like_PHP"/>
</dbReference>
<dbReference type="STRING" id="371042.NG99_10830"/>
<comment type="caution">
    <text evidence="3">The sequence shown here is derived from an EMBL/GenBank/DDBJ whole genome shotgun (WGS) entry which is preliminary data.</text>
</comment>
<feature type="transmembrane region" description="Helical" evidence="1">
    <location>
        <begin position="25"/>
        <end position="44"/>
    </location>
</feature>
<dbReference type="Proteomes" id="UP000030351">
    <property type="component" value="Unassembled WGS sequence"/>
</dbReference>
<proteinExistence type="predicted"/>
<dbReference type="CDD" id="cd07385">
    <property type="entry name" value="MPP_YkuE_C"/>
    <property type="match status" value="1"/>
</dbReference>
<dbReference type="OrthoDB" id="9780884at2"/>
<dbReference type="Gene3D" id="3.60.21.10">
    <property type="match status" value="1"/>
</dbReference>
<dbReference type="RefSeq" id="WP_034892102.1">
    <property type="nucleotide sequence ID" value="NZ_JRUQ01000030.1"/>
</dbReference>
<protein>
    <submittedName>
        <fullName evidence="3">Metallophosphoesterase</fullName>
    </submittedName>
</protein>
<evidence type="ECO:0000313" key="3">
    <source>
        <dbReference type="EMBL" id="KGT94128.1"/>
    </source>
</evidence>
<feature type="domain" description="Calcineurin-like phosphoesterase" evidence="2">
    <location>
        <begin position="146"/>
        <end position="311"/>
    </location>
</feature>
<dbReference type="EMBL" id="JRUQ01000030">
    <property type="protein sequence ID" value="KGT94128.1"/>
    <property type="molecule type" value="Genomic_DNA"/>
</dbReference>
<dbReference type="PANTHER" id="PTHR31302:SF0">
    <property type="entry name" value="TRANSMEMBRANE PROTEIN WITH METALLOPHOSPHOESTERASE DOMAIN"/>
    <property type="match status" value="1"/>
</dbReference>
<keyword evidence="1" id="KW-0812">Transmembrane</keyword>
<dbReference type="InterPro" id="IPR051158">
    <property type="entry name" value="Metallophosphoesterase_sf"/>
</dbReference>
<name>A0A0A4A8F3_9GAMM</name>
<feature type="transmembrane region" description="Helical" evidence="1">
    <location>
        <begin position="64"/>
        <end position="92"/>
    </location>
</feature>
<reference evidence="3 4" key="1">
    <citation type="submission" date="2014-10" db="EMBL/GenBank/DDBJ databases">
        <title>Genome sequence of Erwinia typographi M043b.</title>
        <authorList>
            <person name="Chan K.-G."/>
            <person name="Tan W.-S."/>
        </authorList>
    </citation>
    <scope>NUCLEOTIDE SEQUENCE [LARGE SCALE GENOMIC DNA]</scope>
    <source>
        <strain evidence="3 4">M043b</strain>
    </source>
</reference>
<dbReference type="InterPro" id="IPR029052">
    <property type="entry name" value="Metallo-depent_PP-like"/>
</dbReference>
<keyword evidence="4" id="KW-1185">Reference proteome</keyword>
<evidence type="ECO:0000313" key="4">
    <source>
        <dbReference type="Proteomes" id="UP000030351"/>
    </source>
</evidence>
<feature type="transmembrane region" description="Helical" evidence="1">
    <location>
        <begin position="104"/>
        <end position="122"/>
    </location>
</feature>
<keyword evidence="1" id="KW-1133">Transmembrane helix</keyword>
<dbReference type="eggNOG" id="COG1408">
    <property type="taxonomic scope" value="Bacteria"/>
</dbReference>
<accession>A0A0A4A8F3</accession>
<gene>
    <name evidence="3" type="ORF">NG99_10830</name>
</gene>
<organism evidence="3 4">
    <name type="scientific">Erwinia typographi</name>
    <dbReference type="NCBI Taxonomy" id="371042"/>
    <lineage>
        <taxon>Bacteria</taxon>
        <taxon>Pseudomonadati</taxon>
        <taxon>Pseudomonadota</taxon>
        <taxon>Gammaproteobacteria</taxon>
        <taxon>Enterobacterales</taxon>
        <taxon>Erwiniaceae</taxon>
        <taxon>Erwinia</taxon>
    </lineage>
</organism>
<dbReference type="AlphaFoldDB" id="A0A0A4A8F3"/>
<dbReference type="SUPFAM" id="SSF56300">
    <property type="entry name" value="Metallo-dependent phosphatases"/>
    <property type="match status" value="1"/>
</dbReference>
<dbReference type="GO" id="GO:0016787">
    <property type="term" value="F:hydrolase activity"/>
    <property type="evidence" value="ECO:0007669"/>
    <property type="project" value="InterPro"/>
</dbReference>
<sequence length="376" mass="40952">MFHLIFSLPSLYVIARFIAPMPWPLSVRLAVALLALIASQYHLFCRFSSGSVFAPEMPRIVVILFNWAFCAIFIIALMQLVTDVAAVLALVIQHKMTILPGYRYAVGLIASVLAAWGVYQAIRVPAIKNVTIEVSNLPREFEGYQLVQLTDLHISRLFPASWTAAVVDKTNRLGADLIVITGDVIDGTVENRKKDVEPLRHLAAADGVYAITGNHEYFFEPERWVEHLAMLGLTPLPNRHKVIERNGAKLLLAGVNDLSAGRRDSAPSDLAQALENAPPEAPVILMDHQPKNARHAAASGVQVQLSGHTHGGLVAGLARLFESANGGYVSGLYNVNGMTLYVNNGTGLWPGMALRVGRPSELTLITLRTPSSAEKD</sequence>
<dbReference type="PANTHER" id="PTHR31302">
    <property type="entry name" value="TRANSMEMBRANE PROTEIN WITH METALLOPHOSPHOESTERASE DOMAIN-RELATED"/>
    <property type="match status" value="1"/>
</dbReference>
<evidence type="ECO:0000256" key="1">
    <source>
        <dbReference type="SAM" id="Phobius"/>
    </source>
</evidence>
<evidence type="ECO:0000259" key="2">
    <source>
        <dbReference type="Pfam" id="PF00149"/>
    </source>
</evidence>
<dbReference type="Pfam" id="PF00149">
    <property type="entry name" value="Metallophos"/>
    <property type="match status" value="1"/>
</dbReference>
<keyword evidence="1" id="KW-0472">Membrane</keyword>